<evidence type="ECO:0000259" key="7">
    <source>
        <dbReference type="PROSITE" id="PS50109"/>
    </source>
</evidence>
<evidence type="ECO:0000313" key="9">
    <source>
        <dbReference type="EMBL" id="TNV84176.1"/>
    </source>
</evidence>
<evidence type="ECO:0000259" key="8">
    <source>
        <dbReference type="PROSITE" id="PS50110"/>
    </source>
</evidence>
<dbReference type="CDD" id="cd00082">
    <property type="entry name" value="HisKA"/>
    <property type="match status" value="1"/>
</dbReference>
<dbReference type="FunFam" id="3.30.565.10:FF:000010">
    <property type="entry name" value="Sensor histidine kinase RcsC"/>
    <property type="match status" value="1"/>
</dbReference>
<feature type="modified residue" description="4-aspartylphosphate" evidence="6">
    <location>
        <position position="691"/>
    </location>
</feature>
<dbReference type="GO" id="GO:0009927">
    <property type="term" value="F:histidine phosphotransfer kinase activity"/>
    <property type="evidence" value="ECO:0007669"/>
    <property type="project" value="TreeGrafter"/>
</dbReference>
<organism evidence="9 10">
    <name type="scientific">Halteria grandinella</name>
    <dbReference type="NCBI Taxonomy" id="5974"/>
    <lineage>
        <taxon>Eukaryota</taxon>
        <taxon>Sar</taxon>
        <taxon>Alveolata</taxon>
        <taxon>Ciliophora</taxon>
        <taxon>Intramacronucleata</taxon>
        <taxon>Spirotrichea</taxon>
        <taxon>Stichotrichia</taxon>
        <taxon>Sporadotrichida</taxon>
        <taxon>Halteriidae</taxon>
        <taxon>Halteria</taxon>
    </lineage>
</organism>
<evidence type="ECO:0000313" key="10">
    <source>
        <dbReference type="Proteomes" id="UP000785679"/>
    </source>
</evidence>
<evidence type="ECO:0000256" key="4">
    <source>
        <dbReference type="ARBA" id="ARBA00022679"/>
    </source>
</evidence>
<evidence type="ECO:0000256" key="1">
    <source>
        <dbReference type="ARBA" id="ARBA00000085"/>
    </source>
</evidence>
<dbReference type="InterPro" id="IPR003661">
    <property type="entry name" value="HisK_dim/P_dom"/>
</dbReference>
<sequence>MSSDLVQSCSSTFASMIILAQWSEHQQNSILYSGWCYGRYIQFETLFNMVRIFNQFIQTLGKLPGEIFFFIICILALSSKTSQIKESYIQSIMNQASEIQHILQETIDKIHNTVIIYDRVKEEIVMCNQKTISNYFSDEEKKLPRVEKLKVVKKKIQKNGIKLIQNSAGQDLSEGSGDNLSSSVKESPMNGISFFWEYIEKAHNYIGEEFLFKTTKDPKYYFSVNSSFINNSQQTIIFCTDVTKMMIFEKQQQRMRATFFSSVAHELRTPLNSIMPIVKMVLQLLSKGQVDTVQRDRIANLLKIVMNSSVHLQNVIEDALDVSRIENNKFALFIEEFDIREVVEQVCDVMRFQLQQKGLEFKCEVAQEVPVLVNSDQKRYKQVLFNLMGNAQKFTFQGGITVRVDYDPTTRVLKTTVIDSGIGMSEEELKKLFRFFGTLQKSKNINRNGMGLGLTISKMIVRQLGGEISVCSTQQVGSEFSFSLPLPQPSHNVEKDIRSEGTVTRMLLTPQKSMTLNPKRRLSKFAPLVAKRTIFAEKRETLQRIQLEKIEQGVTTDLDMTLISCSQMAPNQTNQDDQCVTVTGTYLDTDIQGPLGKEYFQKYMNSGMRESNRLVQDSIQKDQHPPNYSSSFEEEAKERKWKVLIVDDSAYNLFVLEEVLKEVDASLVVQTALNGQICLNKFEGQDIIFMDLQMPVLDGYQTVVRLNEKHQKGEISLNNTSIIALSAISESQFQQSLTHYKNCNFHSFMEKPVQFNLIKEKIESIKIQRCVN</sequence>
<dbReference type="CDD" id="cd17546">
    <property type="entry name" value="REC_hyHK_CKI1_RcsC-like"/>
    <property type="match status" value="1"/>
</dbReference>
<dbReference type="SUPFAM" id="SSF52172">
    <property type="entry name" value="CheY-like"/>
    <property type="match status" value="1"/>
</dbReference>
<dbReference type="InterPro" id="IPR003594">
    <property type="entry name" value="HATPase_dom"/>
</dbReference>
<feature type="domain" description="Response regulatory" evidence="8">
    <location>
        <begin position="642"/>
        <end position="766"/>
    </location>
</feature>
<dbReference type="PRINTS" id="PR00344">
    <property type="entry name" value="BCTRLSENSOR"/>
</dbReference>
<comment type="caution">
    <text evidence="9">The sequence shown here is derived from an EMBL/GenBank/DDBJ whole genome shotgun (WGS) entry which is preliminary data.</text>
</comment>
<dbReference type="OrthoDB" id="2015534at2759"/>
<dbReference type="GO" id="GO:0005886">
    <property type="term" value="C:plasma membrane"/>
    <property type="evidence" value="ECO:0007669"/>
    <property type="project" value="TreeGrafter"/>
</dbReference>
<keyword evidence="10" id="KW-1185">Reference proteome</keyword>
<dbReference type="PANTHER" id="PTHR43047:SF72">
    <property type="entry name" value="OSMOSENSING HISTIDINE PROTEIN KINASE SLN1"/>
    <property type="match status" value="1"/>
</dbReference>
<keyword evidence="4" id="KW-0808">Transferase</keyword>
<dbReference type="Gene3D" id="1.10.287.130">
    <property type="match status" value="1"/>
</dbReference>
<dbReference type="EC" id="2.7.13.3" evidence="2"/>
<keyword evidence="3 6" id="KW-0597">Phosphoprotein</keyword>
<comment type="catalytic activity">
    <reaction evidence="1">
        <text>ATP + protein L-histidine = ADP + protein N-phospho-L-histidine.</text>
        <dbReference type="EC" id="2.7.13.3"/>
    </reaction>
</comment>
<reference evidence="9" key="1">
    <citation type="submission" date="2019-06" db="EMBL/GenBank/DDBJ databases">
        <authorList>
            <person name="Zheng W."/>
        </authorList>
    </citation>
    <scope>NUCLEOTIDE SEQUENCE</scope>
    <source>
        <strain evidence="9">QDHG01</strain>
    </source>
</reference>
<dbReference type="SMART" id="SM00448">
    <property type="entry name" value="REC"/>
    <property type="match status" value="1"/>
</dbReference>
<dbReference type="PROSITE" id="PS50109">
    <property type="entry name" value="HIS_KIN"/>
    <property type="match status" value="1"/>
</dbReference>
<dbReference type="InterPro" id="IPR004358">
    <property type="entry name" value="Sig_transdc_His_kin-like_C"/>
</dbReference>
<evidence type="ECO:0000256" key="6">
    <source>
        <dbReference type="PROSITE-ProRule" id="PRU00169"/>
    </source>
</evidence>
<dbReference type="Proteomes" id="UP000785679">
    <property type="component" value="Unassembled WGS sequence"/>
</dbReference>
<evidence type="ECO:0000256" key="2">
    <source>
        <dbReference type="ARBA" id="ARBA00012438"/>
    </source>
</evidence>
<dbReference type="AlphaFoldDB" id="A0A8J8P200"/>
<gene>
    <name evidence="9" type="ORF">FGO68_gene11556</name>
</gene>
<dbReference type="SUPFAM" id="SSF47384">
    <property type="entry name" value="Homodimeric domain of signal transducing histidine kinase"/>
    <property type="match status" value="1"/>
</dbReference>
<dbReference type="Gene3D" id="3.40.50.2300">
    <property type="match status" value="1"/>
</dbReference>
<dbReference type="InterPro" id="IPR011006">
    <property type="entry name" value="CheY-like_superfamily"/>
</dbReference>
<dbReference type="Pfam" id="PF02518">
    <property type="entry name" value="HATPase_c"/>
    <property type="match status" value="1"/>
</dbReference>
<dbReference type="Pfam" id="PF00072">
    <property type="entry name" value="Response_reg"/>
    <property type="match status" value="1"/>
</dbReference>
<dbReference type="Pfam" id="PF00512">
    <property type="entry name" value="HisKA"/>
    <property type="match status" value="1"/>
</dbReference>
<dbReference type="SUPFAM" id="SSF55874">
    <property type="entry name" value="ATPase domain of HSP90 chaperone/DNA topoisomerase II/histidine kinase"/>
    <property type="match status" value="1"/>
</dbReference>
<dbReference type="InterPro" id="IPR001789">
    <property type="entry name" value="Sig_transdc_resp-reg_receiver"/>
</dbReference>
<dbReference type="InterPro" id="IPR036097">
    <property type="entry name" value="HisK_dim/P_sf"/>
</dbReference>
<dbReference type="PANTHER" id="PTHR43047">
    <property type="entry name" value="TWO-COMPONENT HISTIDINE PROTEIN KINASE"/>
    <property type="match status" value="1"/>
</dbReference>
<name>A0A8J8P200_HALGN</name>
<dbReference type="SMART" id="SM00388">
    <property type="entry name" value="HisKA"/>
    <property type="match status" value="1"/>
</dbReference>
<protein>
    <recommendedName>
        <fullName evidence="2">histidine kinase</fullName>
        <ecNumber evidence="2">2.7.13.3</ecNumber>
    </recommendedName>
</protein>
<accession>A0A8J8P200</accession>
<feature type="domain" description="Histidine kinase" evidence="7">
    <location>
        <begin position="262"/>
        <end position="488"/>
    </location>
</feature>
<keyword evidence="5" id="KW-0418">Kinase</keyword>
<proteinExistence type="predicted"/>
<dbReference type="Gene3D" id="3.30.565.10">
    <property type="entry name" value="Histidine kinase-like ATPase, C-terminal domain"/>
    <property type="match status" value="1"/>
</dbReference>
<dbReference type="InterPro" id="IPR036890">
    <property type="entry name" value="HATPase_C_sf"/>
</dbReference>
<evidence type="ECO:0000256" key="3">
    <source>
        <dbReference type="ARBA" id="ARBA00022553"/>
    </source>
</evidence>
<dbReference type="EMBL" id="RRYP01003071">
    <property type="protein sequence ID" value="TNV84176.1"/>
    <property type="molecule type" value="Genomic_DNA"/>
</dbReference>
<evidence type="ECO:0000256" key="5">
    <source>
        <dbReference type="ARBA" id="ARBA00022777"/>
    </source>
</evidence>
<dbReference type="PROSITE" id="PS50110">
    <property type="entry name" value="RESPONSE_REGULATORY"/>
    <property type="match status" value="1"/>
</dbReference>
<dbReference type="GO" id="GO:0000155">
    <property type="term" value="F:phosphorelay sensor kinase activity"/>
    <property type="evidence" value="ECO:0007669"/>
    <property type="project" value="InterPro"/>
</dbReference>
<dbReference type="SMART" id="SM00387">
    <property type="entry name" value="HATPase_c"/>
    <property type="match status" value="1"/>
</dbReference>
<dbReference type="InterPro" id="IPR005467">
    <property type="entry name" value="His_kinase_dom"/>
</dbReference>